<dbReference type="OrthoDB" id="6137686at2759"/>
<organism evidence="1 2">
    <name type="scientific">Mytilus galloprovincialis</name>
    <name type="common">Mediterranean mussel</name>
    <dbReference type="NCBI Taxonomy" id="29158"/>
    <lineage>
        <taxon>Eukaryota</taxon>
        <taxon>Metazoa</taxon>
        <taxon>Spiralia</taxon>
        <taxon>Lophotrochozoa</taxon>
        <taxon>Mollusca</taxon>
        <taxon>Bivalvia</taxon>
        <taxon>Autobranchia</taxon>
        <taxon>Pteriomorphia</taxon>
        <taxon>Mytilida</taxon>
        <taxon>Mytiloidea</taxon>
        <taxon>Mytilidae</taxon>
        <taxon>Mytilinae</taxon>
        <taxon>Mytilus</taxon>
    </lineage>
</organism>
<dbReference type="EMBL" id="UYJE01009475">
    <property type="protein sequence ID" value="VDI73797.1"/>
    <property type="molecule type" value="Genomic_DNA"/>
</dbReference>
<evidence type="ECO:0000313" key="2">
    <source>
        <dbReference type="Proteomes" id="UP000596742"/>
    </source>
</evidence>
<accession>A0A8B6H4Z7</accession>
<gene>
    <name evidence="1" type="ORF">MGAL_10B032838</name>
</gene>
<comment type="caution">
    <text evidence="1">The sequence shown here is derived from an EMBL/GenBank/DDBJ whole genome shotgun (WGS) entry which is preliminary data.</text>
</comment>
<name>A0A8B6H4Z7_MYTGA</name>
<sequence>MDDINPGSNVMICIQEFVNDSIQTILVASSCQSVELDIAFPIVEMETLKRAYNYLIVIFKGASGYIDFENYMDTHVYIKLQDETQTLEELNAIDNENTVDVPSNARYGNFSEKLNNTLQSP</sequence>
<protein>
    <submittedName>
        <fullName evidence="1">Uncharacterized protein</fullName>
    </submittedName>
</protein>
<evidence type="ECO:0000313" key="1">
    <source>
        <dbReference type="EMBL" id="VDI73797.1"/>
    </source>
</evidence>
<reference evidence="1" key="1">
    <citation type="submission" date="2018-11" db="EMBL/GenBank/DDBJ databases">
        <authorList>
            <person name="Alioto T."/>
            <person name="Alioto T."/>
        </authorList>
    </citation>
    <scope>NUCLEOTIDE SEQUENCE</scope>
</reference>
<dbReference type="Proteomes" id="UP000596742">
    <property type="component" value="Unassembled WGS sequence"/>
</dbReference>
<proteinExistence type="predicted"/>
<feature type="non-terminal residue" evidence="1">
    <location>
        <position position="121"/>
    </location>
</feature>
<keyword evidence="2" id="KW-1185">Reference proteome</keyword>
<dbReference type="AlphaFoldDB" id="A0A8B6H4Z7"/>